<protein>
    <recommendedName>
        <fullName evidence="5">Oxidoreductase</fullName>
    </recommendedName>
</protein>
<dbReference type="Gene3D" id="3.30.360.10">
    <property type="entry name" value="Dihydrodipicolinate Reductase, domain 2"/>
    <property type="match status" value="1"/>
</dbReference>
<dbReference type="InterPro" id="IPR000683">
    <property type="entry name" value="Gfo/Idh/MocA-like_OxRdtase_N"/>
</dbReference>
<evidence type="ECO:0000259" key="2">
    <source>
        <dbReference type="Pfam" id="PF22725"/>
    </source>
</evidence>
<name>A0A126V1D4_9RHOB</name>
<gene>
    <name evidence="3" type="ORF">RC74_13180</name>
</gene>
<dbReference type="RefSeq" id="WP_039003834.1">
    <property type="nucleotide sequence ID" value="NZ_CP014327.1"/>
</dbReference>
<evidence type="ECO:0008006" key="5">
    <source>
        <dbReference type="Google" id="ProtNLM"/>
    </source>
</evidence>
<feature type="domain" description="GFO/IDH/MocA-like oxidoreductase" evidence="2">
    <location>
        <begin position="135"/>
        <end position="256"/>
    </location>
</feature>
<proteinExistence type="predicted"/>
<dbReference type="Pfam" id="PF22725">
    <property type="entry name" value="GFO_IDH_MocA_C3"/>
    <property type="match status" value="1"/>
</dbReference>
<dbReference type="Gene3D" id="3.40.50.720">
    <property type="entry name" value="NAD(P)-binding Rossmann-like Domain"/>
    <property type="match status" value="1"/>
</dbReference>
<dbReference type="AlphaFoldDB" id="A0A126V1D4"/>
<sequence>MANQPIRLAVIGLGMASKPHLAALRQLAPNVEVAGVFARDEERRNAVAEQGGWRAYDSLQAICEDATVDGAIVITPPNARADIVAALAKAGKHVLMEKPVERDLSRAVSLVETCEAAGVQLGIVLQHRFRAGAEALRGLVDGGTLGKINMVRVTVPWWRDQSYYDQAGRGTYATDGGGVLITQAIHMLDLMLSLTGPVSKVSALIGTTSLHDMEGEDFANAGLVFANGAIGSVMATTASYPGGAETLELDADKAGLRLAAGELVINWRDGRTETIGEITGTGGGSDPMDFPCDWHRDLIADFAMSLRDGRAPRITGRAALEVHRLIDAIERSARSGQLTAVQVAS</sequence>
<evidence type="ECO:0000259" key="1">
    <source>
        <dbReference type="Pfam" id="PF01408"/>
    </source>
</evidence>
<dbReference type="Proteomes" id="UP000070371">
    <property type="component" value="Chromosome"/>
</dbReference>
<dbReference type="EMBL" id="CP014327">
    <property type="protein sequence ID" value="AML52100.1"/>
    <property type="molecule type" value="Genomic_DNA"/>
</dbReference>
<dbReference type="SUPFAM" id="SSF51735">
    <property type="entry name" value="NAD(P)-binding Rossmann-fold domains"/>
    <property type="match status" value="1"/>
</dbReference>
<dbReference type="Pfam" id="PF01408">
    <property type="entry name" value="GFO_IDH_MocA"/>
    <property type="match status" value="1"/>
</dbReference>
<reference evidence="3 4" key="1">
    <citation type="submission" date="2016-02" db="EMBL/GenBank/DDBJ databases">
        <title>Complete genome sequence of Halocynthiibacter arcticus PAMC 20958t from arctic marine sediment.</title>
        <authorList>
            <person name="Lee Y.M."/>
            <person name="Baek K."/>
            <person name="Lee H.K."/>
            <person name="Shin S.C."/>
        </authorList>
    </citation>
    <scope>NUCLEOTIDE SEQUENCE [LARGE SCALE GENOMIC DNA]</scope>
    <source>
        <strain evidence="3">PAMC 20958</strain>
    </source>
</reference>
<dbReference type="SUPFAM" id="SSF55347">
    <property type="entry name" value="Glyceraldehyde-3-phosphate dehydrogenase-like, C-terminal domain"/>
    <property type="match status" value="1"/>
</dbReference>
<dbReference type="PANTHER" id="PTHR43249">
    <property type="entry name" value="UDP-N-ACETYL-2-AMINO-2-DEOXY-D-GLUCURONATE OXIDASE"/>
    <property type="match status" value="1"/>
</dbReference>
<keyword evidence="4" id="KW-1185">Reference proteome</keyword>
<evidence type="ECO:0000313" key="4">
    <source>
        <dbReference type="Proteomes" id="UP000070371"/>
    </source>
</evidence>
<dbReference type="InterPro" id="IPR052515">
    <property type="entry name" value="Gfo/Idh/MocA_Oxidoreductase"/>
</dbReference>
<dbReference type="GO" id="GO:0000166">
    <property type="term" value="F:nucleotide binding"/>
    <property type="evidence" value="ECO:0007669"/>
    <property type="project" value="InterPro"/>
</dbReference>
<dbReference type="PANTHER" id="PTHR43249:SF1">
    <property type="entry name" value="D-GLUCOSIDE 3-DEHYDROGENASE"/>
    <property type="match status" value="1"/>
</dbReference>
<dbReference type="OrthoDB" id="9792935at2"/>
<dbReference type="STRING" id="1579316.RC74_13180"/>
<organism evidence="3 4">
    <name type="scientific">Falsihalocynthiibacter arcticus</name>
    <dbReference type="NCBI Taxonomy" id="1579316"/>
    <lineage>
        <taxon>Bacteria</taxon>
        <taxon>Pseudomonadati</taxon>
        <taxon>Pseudomonadota</taxon>
        <taxon>Alphaproteobacteria</taxon>
        <taxon>Rhodobacterales</taxon>
        <taxon>Roseobacteraceae</taxon>
        <taxon>Falsihalocynthiibacter</taxon>
    </lineage>
</organism>
<feature type="domain" description="Gfo/Idh/MocA-like oxidoreductase N-terminal" evidence="1">
    <location>
        <begin position="6"/>
        <end position="122"/>
    </location>
</feature>
<dbReference type="InterPro" id="IPR036291">
    <property type="entry name" value="NAD(P)-bd_dom_sf"/>
</dbReference>
<dbReference type="InterPro" id="IPR055170">
    <property type="entry name" value="GFO_IDH_MocA-like_dom"/>
</dbReference>
<accession>A0A126V1D4</accession>
<dbReference type="KEGG" id="hat:RC74_13180"/>
<evidence type="ECO:0000313" key="3">
    <source>
        <dbReference type="EMBL" id="AML52100.1"/>
    </source>
</evidence>